<keyword evidence="3 7" id="KW-0689">Ribosomal protein</keyword>
<proteinExistence type="inferred from homology"/>
<dbReference type="EMBL" id="LUEZ02000055">
    <property type="protein sequence ID" value="RDB21170.1"/>
    <property type="molecule type" value="Genomic_DNA"/>
</dbReference>
<evidence type="ECO:0000256" key="6">
    <source>
        <dbReference type="ARBA" id="ARBA00035191"/>
    </source>
</evidence>
<protein>
    <recommendedName>
        <fullName evidence="6">Large ribosomal subunit protein mL49</fullName>
    </recommendedName>
</protein>
<keyword evidence="5" id="KW-0687">Ribonucleoprotein</keyword>
<dbReference type="InterPro" id="IPR007740">
    <property type="entry name" value="Ribosomal_mL49"/>
</dbReference>
<evidence type="ECO:0000313" key="7">
    <source>
        <dbReference type="EMBL" id="RDB21170.1"/>
    </source>
</evidence>
<dbReference type="Pfam" id="PF05046">
    <property type="entry name" value="Img2"/>
    <property type="match status" value="1"/>
</dbReference>
<sequence>MLRSLQNHLAPLVFRGVRRFTQVAAAFPSATAQPASILYPYYVPRNTRGNLPVYTDVRNGGTRYLVLIRNVDGNANALAKELSHTLFEKGSPEAARMKIEIVRSKNLVISGGHWKNDVVEWLKAKGF</sequence>
<gene>
    <name evidence="7" type="primary">img2</name>
    <name evidence="7" type="ORF">Hypma_011442</name>
</gene>
<dbReference type="InParanoid" id="A0A369JIZ4"/>
<evidence type="ECO:0000313" key="8">
    <source>
        <dbReference type="Proteomes" id="UP000076154"/>
    </source>
</evidence>
<dbReference type="GO" id="GO:0005762">
    <property type="term" value="C:mitochondrial large ribosomal subunit"/>
    <property type="evidence" value="ECO:0007669"/>
    <property type="project" value="TreeGrafter"/>
</dbReference>
<comment type="subcellular location">
    <subcellularLocation>
        <location evidence="1">Mitochondrion</location>
    </subcellularLocation>
</comment>
<dbReference type="Proteomes" id="UP000076154">
    <property type="component" value="Unassembled WGS sequence"/>
</dbReference>
<reference evidence="7" key="1">
    <citation type="submission" date="2018-04" db="EMBL/GenBank/DDBJ databases">
        <title>Whole genome sequencing of Hypsizygus marmoreus.</title>
        <authorList>
            <person name="Choi I.-G."/>
            <person name="Min B."/>
            <person name="Kim J.-G."/>
            <person name="Kim S."/>
            <person name="Oh Y.-L."/>
            <person name="Kong W.-S."/>
            <person name="Park H."/>
            <person name="Jeong J."/>
            <person name="Song E.-S."/>
        </authorList>
    </citation>
    <scope>NUCLEOTIDE SEQUENCE [LARGE SCALE GENOMIC DNA]</scope>
    <source>
        <strain evidence="7">51987-8</strain>
    </source>
</reference>
<evidence type="ECO:0000256" key="5">
    <source>
        <dbReference type="ARBA" id="ARBA00023274"/>
    </source>
</evidence>
<evidence type="ECO:0000256" key="2">
    <source>
        <dbReference type="ARBA" id="ARBA00005677"/>
    </source>
</evidence>
<dbReference type="PANTHER" id="PTHR13477">
    <property type="entry name" value="MITOCHONDRIAL 39S RIBOSOMAL PROTEIN L49"/>
    <property type="match status" value="1"/>
</dbReference>
<evidence type="ECO:0000256" key="4">
    <source>
        <dbReference type="ARBA" id="ARBA00023128"/>
    </source>
</evidence>
<keyword evidence="8" id="KW-1185">Reference proteome</keyword>
<dbReference type="FunCoup" id="A0A369JIZ4">
    <property type="interactions" value="45"/>
</dbReference>
<comment type="caution">
    <text evidence="7">The sequence shown here is derived from an EMBL/GenBank/DDBJ whole genome shotgun (WGS) entry which is preliminary data.</text>
</comment>
<organism evidence="7 8">
    <name type="scientific">Hypsizygus marmoreus</name>
    <name type="common">White beech mushroom</name>
    <name type="synonym">Agaricus marmoreus</name>
    <dbReference type="NCBI Taxonomy" id="39966"/>
    <lineage>
        <taxon>Eukaryota</taxon>
        <taxon>Fungi</taxon>
        <taxon>Dikarya</taxon>
        <taxon>Basidiomycota</taxon>
        <taxon>Agaricomycotina</taxon>
        <taxon>Agaricomycetes</taxon>
        <taxon>Agaricomycetidae</taxon>
        <taxon>Agaricales</taxon>
        <taxon>Tricholomatineae</taxon>
        <taxon>Lyophyllaceae</taxon>
        <taxon>Hypsizygus</taxon>
    </lineage>
</organism>
<name>A0A369JIZ4_HYPMA</name>
<evidence type="ECO:0000256" key="1">
    <source>
        <dbReference type="ARBA" id="ARBA00004173"/>
    </source>
</evidence>
<dbReference type="AlphaFoldDB" id="A0A369JIZ4"/>
<keyword evidence="4" id="KW-0496">Mitochondrion</keyword>
<accession>A0A369JIZ4</accession>
<dbReference type="GO" id="GO:0006412">
    <property type="term" value="P:translation"/>
    <property type="evidence" value="ECO:0007669"/>
    <property type="project" value="InterPro"/>
</dbReference>
<dbReference type="STRING" id="39966.A0A369JIZ4"/>
<dbReference type="PANTHER" id="PTHR13477:SF0">
    <property type="entry name" value="LARGE RIBOSOMAL SUBUNIT PROTEIN ML49"/>
    <property type="match status" value="1"/>
</dbReference>
<dbReference type="Gene3D" id="3.30.780.10">
    <property type="entry name" value="SUI1-like domain"/>
    <property type="match status" value="1"/>
</dbReference>
<dbReference type="OrthoDB" id="19439at2759"/>
<evidence type="ECO:0000256" key="3">
    <source>
        <dbReference type="ARBA" id="ARBA00022980"/>
    </source>
</evidence>
<dbReference type="GO" id="GO:0003735">
    <property type="term" value="F:structural constituent of ribosome"/>
    <property type="evidence" value="ECO:0007669"/>
    <property type="project" value="InterPro"/>
</dbReference>
<comment type="similarity">
    <text evidence="2">Belongs to the mitochondrion-specific ribosomal protein mL49 family.</text>
</comment>